<sequence>MFDHDGRLDMQYNHIHGEFSVKLSLELEAEGRRSKIPEALRPVYLLLSIAKRAQYELNQWCSE</sequence>
<proteinExistence type="predicted"/>
<dbReference type="Proteomes" id="UP000499080">
    <property type="component" value="Unassembled WGS sequence"/>
</dbReference>
<name>A0A4Y2VK78_ARAVE</name>
<feature type="non-terminal residue" evidence="1">
    <location>
        <position position="63"/>
    </location>
</feature>
<accession>A0A4Y2VK78</accession>
<evidence type="ECO:0000313" key="2">
    <source>
        <dbReference type="Proteomes" id="UP000499080"/>
    </source>
</evidence>
<organism evidence="1 2">
    <name type="scientific">Araneus ventricosus</name>
    <name type="common">Orbweaver spider</name>
    <name type="synonym">Epeira ventricosa</name>
    <dbReference type="NCBI Taxonomy" id="182803"/>
    <lineage>
        <taxon>Eukaryota</taxon>
        <taxon>Metazoa</taxon>
        <taxon>Ecdysozoa</taxon>
        <taxon>Arthropoda</taxon>
        <taxon>Chelicerata</taxon>
        <taxon>Arachnida</taxon>
        <taxon>Araneae</taxon>
        <taxon>Araneomorphae</taxon>
        <taxon>Entelegynae</taxon>
        <taxon>Araneoidea</taxon>
        <taxon>Araneidae</taxon>
        <taxon>Araneus</taxon>
    </lineage>
</organism>
<dbReference type="EMBL" id="BGPR01048044">
    <property type="protein sequence ID" value="GBO25061.1"/>
    <property type="molecule type" value="Genomic_DNA"/>
</dbReference>
<protein>
    <submittedName>
        <fullName evidence="1">Uncharacterized protein</fullName>
    </submittedName>
</protein>
<evidence type="ECO:0000313" key="1">
    <source>
        <dbReference type="EMBL" id="GBO25061.1"/>
    </source>
</evidence>
<keyword evidence="2" id="KW-1185">Reference proteome</keyword>
<comment type="caution">
    <text evidence="1">The sequence shown here is derived from an EMBL/GenBank/DDBJ whole genome shotgun (WGS) entry which is preliminary data.</text>
</comment>
<dbReference type="AlphaFoldDB" id="A0A4Y2VK78"/>
<gene>
    <name evidence="1" type="ORF">AVEN_112129_1</name>
</gene>
<reference evidence="1 2" key="1">
    <citation type="journal article" date="2019" name="Sci. Rep.">
        <title>Orb-weaving spider Araneus ventricosus genome elucidates the spidroin gene catalogue.</title>
        <authorList>
            <person name="Kono N."/>
            <person name="Nakamura H."/>
            <person name="Ohtoshi R."/>
            <person name="Moran D.A.P."/>
            <person name="Shinohara A."/>
            <person name="Yoshida Y."/>
            <person name="Fujiwara M."/>
            <person name="Mori M."/>
            <person name="Tomita M."/>
            <person name="Arakawa K."/>
        </authorList>
    </citation>
    <scope>NUCLEOTIDE SEQUENCE [LARGE SCALE GENOMIC DNA]</scope>
</reference>